<reference evidence="4 5" key="1">
    <citation type="submission" date="2019-07" db="EMBL/GenBank/DDBJ databases">
        <title>Genomic Encyclopedia of Type Strains, Phase IV (KMG-IV): sequencing the most valuable type-strain genomes for metagenomic binning, comparative biology and taxonomic classification.</title>
        <authorList>
            <person name="Goeker M."/>
        </authorList>
    </citation>
    <scope>NUCLEOTIDE SEQUENCE [LARGE SCALE GENOMIC DNA]</scope>
    <source>
        <strain evidence="4 5">SS015</strain>
    </source>
</reference>
<dbReference type="EMBL" id="VNIB01000004">
    <property type="protein sequence ID" value="TYO98903.1"/>
    <property type="molecule type" value="Genomic_DNA"/>
</dbReference>
<comment type="caution">
    <text evidence="4">The sequence shown here is derived from an EMBL/GenBank/DDBJ whole genome shotgun (WGS) entry which is preliminary data.</text>
</comment>
<keyword evidence="5" id="KW-1185">Reference proteome</keyword>
<feature type="signal peptide" evidence="2">
    <location>
        <begin position="1"/>
        <end position="21"/>
    </location>
</feature>
<evidence type="ECO:0000256" key="2">
    <source>
        <dbReference type="SAM" id="SignalP"/>
    </source>
</evidence>
<dbReference type="InterPro" id="IPR050811">
    <property type="entry name" value="Phosphate_ABC_transporter"/>
</dbReference>
<dbReference type="RefSeq" id="WP_148895374.1">
    <property type="nucleotide sequence ID" value="NZ_VNIB01000004.1"/>
</dbReference>
<evidence type="ECO:0000313" key="5">
    <source>
        <dbReference type="Proteomes" id="UP000324159"/>
    </source>
</evidence>
<sequence length="267" mass="29124">MRFLFFLVCLVLVLDPMASMATETVTVAGTGDSQELLRRLAAAYQQKMPGVRVEVPDSIGSSGGVKATARGDCDLGRVARPLKEKEKAYGLHYRVFAYSPVVFVVHRSVTGIDNLTTEQILAIYSGKIQNWKELGGPDARILVANREKGDSSRSVLEKKIPGFRDLTFVGETVYSTPEAVEILSSHENTIGYLPLAMAIHSNLKVLKFNGIAPEAGAVLSGQYPLASPFGIIWKDGVKQSALGFMSYLFTPEARRLMQHFGVIATID</sequence>
<dbReference type="OrthoDB" id="9783488at2"/>
<evidence type="ECO:0000313" key="4">
    <source>
        <dbReference type="EMBL" id="TYO98903.1"/>
    </source>
</evidence>
<dbReference type="Pfam" id="PF12849">
    <property type="entry name" value="PBP_like_2"/>
    <property type="match status" value="1"/>
</dbReference>
<dbReference type="Proteomes" id="UP000324159">
    <property type="component" value="Unassembled WGS sequence"/>
</dbReference>
<organism evidence="4 5">
    <name type="scientific">Geothermobacter ehrlichii</name>
    <dbReference type="NCBI Taxonomy" id="213224"/>
    <lineage>
        <taxon>Bacteria</taxon>
        <taxon>Pseudomonadati</taxon>
        <taxon>Thermodesulfobacteriota</taxon>
        <taxon>Desulfuromonadia</taxon>
        <taxon>Desulfuromonadales</taxon>
        <taxon>Geothermobacteraceae</taxon>
        <taxon>Geothermobacter</taxon>
    </lineage>
</organism>
<dbReference type="PANTHER" id="PTHR30570">
    <property type="entry name" value="PERIPLASMIC PHOSPHATE BINDING COMPONENT OF PHOSPHATE ABC TRANSPORTER"/>
    <property type="match status" value="1"/>
</dbReference>
<accession>A0A5D3WIZ9</accession>
<feature type="domain" description="PBP" evidence="3">
    <location>
        <begin position="22"/>
        <end position="252"/>
    </location>
</feature>
<dbReference type="AlphaFoldDB" id="A0A5D3WIZ9"/>
<dbReference type="Gene3D" id="3.40.190.10">
    <property type="entry name" value="Periplasmic binding protein-like II"/>
    <property type="match status" value="2"/>
</dbReference>
<evidence type="ECO:0000259" key="3">
    <source>
        <dbReference type="Pfam" id="PF12849"/>
    </source>
</evidence>
<dbReference type="PANTHER" id="PTHR30570:SF1">
    <property type="entry name" value="PHOSPHATE-BINDING PROTEIN PSTS"/>
    <property type="match status" value="1"/>
</dbReference>
<evidence type="ECO:0000256" key="1">
    <source>
        <dbReference type="ARBA" id="ARBA00022729"/>
    </source>
</evidence>
<dbReference type="SUPFAM" id="SSF53850">
    <property type="entry name" value="Periplasmic binding protein-like II"/>
    <property type="match status" value="1"/>
</dbReference>
<gene>
    <name evidence="4" type="ORF">EDC39_10426</name>
</gene>
<dbReference type="InterPro" id="IPR024370">
    <property type="entry name" value="PBP_domain"/>
</dbReference>
<feature type="chain" id="PRO_5023032859" evidence="2">
    <location>
        <begin position="22"/>
        <end position="267"/>
    </location>
</feature>
<protein>
    <submittedName>
        <fullName evidence="4">Phosphate ABC transporter substrate-binding protein (PhoT family)</fullName>
    </submittedName>
</protein>
<name>A0A5D3WIZ9_9BACT</name>
<keyword evidence="1 2" id="KW-0732">Signal</keyword>
<proteinExistence type="predicted"/>